<dbReference type="SMART" id="SM00228">
    <property type="entry name" value="PDZ"/>
    <property type="match status" value="1"/>
</dbReference>
<evidence type="ECO:0000313" key="3">
    <source>
        <dbReference type="EMBL" id="BDQ37859.1"/>
    </source>
</evidence>
<keyword evidence="4" id="KW-1185">Reference proteome</keyword>
<feature type="compositionally biased region" description="Basic and acidic residues" evidence="1">
    <location>
        <begin position="403"/>
        <end position="412"/>
    </location>
</feature>
<evidence type="ECO:0000313" key="4">
    <source>
        <dbReference type="Proteomes" id="UP001317742"/>
    </source>
</evidence>
<evidence type="ECO:0000256" key="1">
    <source>
        <dbReference type="SAM" id="MobiDB-lite"/>
    </source>
</evidence>
<accession>A0ABN6S4D9</accession>
<dbReference type="SUPFAM" id="SSF159501">
    <property type="entry name" value="EreA/ChaN-like"/>
    <property type="match status" value="1"/>
</dbReference>
<dbReference type="EMBL" id="AP026709">
    <property type="protein sequence ID" value="BDQ37859.1"/>
    <property type="molecule type" value="Genomic_DNA"/>
</dbReference>
<proteinExistence type="predicted"/>
<dbReference type="Gene3D" id="3.40.50.11550">
    <property type="match status" value="1"/>
</dbReference>
<dbReference type="SUPFAM" id="SSF50156">
    <property type="entry name" value="PDZ domain-like"/>
    <property type="match status" value="1"/>
</dbReference>
<dbReference type="CDD" id="cd14727">
    <property type="entry name" value="ChanN-like"/>
    <property type="match status" value="1"/>
</dbReference>
<dbReference type="Pfam" id="PF04187">
    <property type="entry name" value="Cofac_haem_bdg"/>
    <property type="match status" value="1"/>
</dbReference>
<feature type="domain" description="PDZ" evidence="2">
    <location>
        <begin position="299"/>
        <end position="382"/>
    </location>
</feature>
<sequence>MQYILNGARKCNVTLFVLLSLLLSMGACVKKAIEPLPVEPLRVTFLPQKGEFISKYGDQVPFEEIIAMADSYDYVLVGEGHRNIWDHKVQQRILAGLSESGEGLSLGLEMVAVDMQQVLDDFGKGQVELEDLAEELQWSTKWGYPFSLFRGHFELAQRNSVPVAGLNVPTFVTKKISKEGLEALSDEEQAFLPKVIVPPTSDQRAVLDEIFRQHESKDAEDEVQRERFHLIQSIWDSKMAEEAVRVRHQYDWPVLIVAGAGHVEQAWGIAMRIRRFDPGARVLSIMPWRGDEFYADAGDVFFYSPDSYQSKMGALLTAVGTGGLLVESVQRKSRAAKAGLRPGDLLVEASGVPLEHLFSLHIAGFKVHEAGEELVFTVRRGDEEFTANVGKLGSPKSMKKKMKIESDESGDK</sequence>
<dbReference type="InterPro" id="IPR036034">
    <property type="entry name" value="PDZ_sf"/>
</dbReference>
<feature type="region of interest" description="Disordered" evidence="1">
    <location>
        <begin position="389"/>
        <end position="412"/>
    </location>
</feature>
<dbReference type="Pfam" id="PF13180">
    <property type="entry name" value="PDZ_2"/>
    <property type="match status" value="1"/>
</dbReference>
<dbReference type="PROSITE" id="PS50106">
    <property type="entry name" value="PDZ"/>
    <property type="match status" value="1"/>
</dbReference>
<gene>
    <name evidence="3" type="ORF">SYK_22190</name>
</gene>
<dbReference type="Proteomes" id="UP001317742">
    <property type="component" value="Chromosome"/>
</dbReference>
<dbReference type="InterPro" id="IPR001478">
    <property type="entry name" value="PDZ"/>
</dbReference>
<dbReference type="RefSeq" id="WP_281760375.1">
    <property type="nucleotide sequence ID" value="NZ_AP026709.1"/>
</dbReference>
<evidence type="ECO:0000259" key="2">
    <source>
        <dbReference type="PROSITE" id="PS50106"/>
    </source>
</evidence>
<protein>
    <submittedName>
        <fullName evidence="3">PDZ domain-containing protein</fullName>
    </submittedName>
</protein>
<reference evidence="3 4" key="1">
    <citation type="submission" date="2022-08" db="EMBL/GenBank/DDBJ databases">
        <title>Genome Sequence of the sulphate-reducing bacterium, Pseudodesulfovibrio sp. SYK.</title>
        <authorList>
            <person name="Kondo R."/>
            <person name="Kataoka T."/>
        </authorList>
    </citation>
    <scope>NUCLEOTIDE SEQUENCE [LARGE SCALE GENOMIC DNA]</scope>
    <source>
        <strain evidence="3 4">SYK</strain>
    </source>
</reference>
<organism evidence="3 4">
    <name type="scientific">Pseudodesulfovibrio nedwellii</name>
    <dbReference type="NCBI Taxonomy" id="2973072"/>
    <lineage>
        <taxon>Bacteria</taxon>
        <taxon>Pseudomonadati</taxon>
        <taxon>Thermodesulfobacteriota</taxon>
        <taxon>Desulfovibrionia</taxon>
        <taxon>Desulfovibrionales</taxon>
        <taxon>Desulfovibrionaceae</taxon>
    </lineage>
</organism>
<dbReference type="InterPro" id="IPR007314">
    <property type="entry name" value="Cofac_haem-bd_dom"/>
</dbReference>
<dbReference type="Gene3D" id="2.30.42.10">
    <property type="match status" value="1"/>
</dbReference>
<name>A0ABN6S4D9_9BACT</name>